<keyword evidence="2" id="KW-1185">Reference proteome</keyword>
<sequence length="60" mass="6245">MPAARAVDMIDSAVRADHAHGDLANTVPASQVVTFQLSGSALLVHFTRIESRAEVASAKG</sequence>
<dbReference type="Proteomes" id="UP000051936">
    <property type="component" value="Unassembled WGS sequence"/>
</dbReference>
<protein>
    <submittedName>
        <fullName evidence="1">Uncharacterized protein</fullName>
    </submittedName>
</protein>
<evidence type="ECO:0000313" key="2">
    <source>
        <dbReference type="Proteomes" id="UP000051936"/>
    </source>
</evidence>
<accession>A0A0R3DV75</accession>
<proteinExistence type="predicted"/>
<dbReference type="EMBL" id="LJYG01000069">
    <property type="protein sequence ID" value="KRQ12174.1"/>
    <property type="molecule type" value="Genomic_DNA"/>
</dbReference>
<dbReference type="AlphaFoldDB" id="A0A0R3DV75"/>
<gene>
    <name evidence="1" type="ORF">AOQ71_17095</name>
</gene>
<comment type="caution">
    <text evidence="1">The sequence shown here is derived from an EMBL/GenBank/DDBJ whole genome shotgun (WGS) entry which is preliminary data.</text>
</comment>
<organism evidence="1 2">
    <name type="scientific">Bradyrhizobium manausense</name>
    <dbReference type="NCBI Taxonomy" id="989370"/>
    <lineage>
        <taxon>Bacteria</taxon>
        <taxon>Pseudomonadati</taxon>
        <taxon>Pseudomonadota</taxon>
        <taxon>Alphaproteobacteria</taxon>
        <taxon>Hyphomicrobiales</taxon>
        <taxon>Nitrobacteraceae</taxon>
        <taxon>Bradyrhizobium</taxon>
    </lineage>
</organism>
<reference evidence="1 2" key="1">
    <citation type="submission" date="2015-09" db="EMBL/GenBank/DDBJ databases">
        <title>Draft Genome Sequence of Bradyrhizobium manausense Strain BR 3351T, a Novel Symbiotic Nitrogen-Fixing Alphaproteobacterium Isolated from Brazilian Amazon Rain Forest.</title>
        <authorList>
            <person name="De Araujo J.L."/>
            <person name="Zilli J.E."/>
        </authorList>
    </citation>
    <scope>NUCLEOTIDE SEQUENCE [LARGE SCALE GENOMIC DNA]</scope>
    <source>
        <strain evidence="1 2">BR3351</strain>
    </source>
</reference>
<name>A0A0R3DV75_9BRAD</name>
<evidence type="ECO:0000313" key="1">
    <source>
        <dbReference type="EMBL" id="KRQ12174.1"/>
    </source>
</evidence>